<accession>A0ABP9SHG7</accession>
<name>A0ABP9SHG7_9ACTN</name>
<sequence>MNRYDVVDDISAVLDRRVVVPTIVRCNRLEPRPRAADFALALRAEIRDALWMLARQWQVGEFRGDDTGSPVTAKLSYVSDPIVSVRGAGGAEVALDGSVPLEALVERRPVPVTIGEHLVSLDIRLLAGRQWVKRLRAAGLPTLADAFRTAYGIDPPDPDDPADYVVTAHATAWQTFAAVAGRAVDGLKLYLYLAADPTHRASDGLGLTGPEQDGVDALGPDFVTWFARLYLPPATPAEDCWVPDHLEYAAALTVDAPGGAATLLADEYHGGHLDWYSVDAAAAESEPPADADPPADGDPPADPPVVSGPRTVRSFLPTGARFDGMPDPRWWTFEEARTNFGDVQPETTDLAKLLLIEFGLVSGTDWFLAPVQAPVGTVIRVDGLAVTDVFGQRTWIQPAADGDEPWSGWSMFTTTDRRGGTAPGLVLIATTPTVMAGAPAESAQFVRDEVANLVWAVETAVRLPDGSSRRGREAATELHRRYQDALDGASTGDPASPPNDAAVHYRLMTAVGENWIPFVPVHVPGDVREIQLRRASMPRLLSGATGIPERVRPRTAIVRPGPDAAVPPPYVVHEEEISRAGELITCGWQRVRWSDGRICTWLGIDRRPGRGEASAGLAFDRASAT</sequence>
<keyword evidence="3" id="KW-1185">Reference proteome</keyword>
<evidence type="ECO:0000313" key="2">
    <source>
        <dbReference type="EMBL" id="GAA5196432.1"/>
    </source>
</evidence>
<evidence type="ECO:0000313" key="3">
    <source>
        <dbReference type="Proteomes" id="UP001501570"/>
    </source>
</evidence>
<proteinExistence type="predicted"/>
<evidence type="ECO:0000256" key="1">
    <source>
        <dbReference type="SAM" id="MobiDB-lite"/>
    </source>
</evidence>
<gene>
    <name evidence="2" type="ORF">GCM10023322_65350</name>
</gene>
<dbReference type="Proteomes" id="UP001501570">
    <property type="component" value="Unassembled WGS sequence"/>
</dbReference>
<dbReference type="RefSeq" id="WP_345636184.1">
    <property type="nucleotide sequence ID" value="NZ_BAABJQ010000026.1"/>
</dbReference>
<protein>
    <submittedName>
        <fullName evidence="2">Uncharacterized protein</fullName>
    </submittedName>
</protein>
<organism evidence="2 3">
    <name type="scientific">Rugosimonospora acidiphila</name>
    <dbReference type="NCBI Taxonomy" id="556531"/>
    <lineage>
        <taxon>Bacteria</taxon>
        <taxon>Bacillati</taxon>
        <taxon>Actinomycetota</taxon>
        <taxon>Actinomycetes</taxon>
        <taxon>Micromonosporales</taxon>
        <taxon>Micromonosporaceae</taxon>
        <taxon>Rugosimonospora</taxon>
    </lineage>
</organism>
<reference evidence="3" key="1">
    <citation type="journal article" date="2019" name="Int. J. Syst. Evol. Microbiol.">
        <title>The Global Catalogue of Microorganisms (GCM) 10K type strain sequencing project: providing services to taxonomists for standard genome sequencing and annotation.</title>
        <authorList>
            <consortium name="The Broad Institute Genomics Platform"/>
            <consortium name="The Broad Institute Genome Sequencing Center for Infectious Disease"/>
            <person name="Wu L."/>
            <person name="Ma J."/>
        </authorList>
    </citation>
    <scope>NUCLEOTIDE SEQUENCE [LARGE SCALE GENOMIC DNA]</scope>
    <source>
        <strain evidence="3">JCM 18304</strain>
    </source>
</reference>
<comment type="caution">
    <text evidence="2">The sequence shown here is derived from an EMBL/GenBank/DDBJ whole genome shotgun (WGS) entry which is preliminary data.</text>
</comment>
<dbReference type="EMBL" id="BAABJQ010000026">
    <property type="protein sequence ID" value="GAA5196432.1"/>
    <property type="molecule type" value="Genomic_DNA"/>
</dbReference>
<feature type="region of interest" description="Disordered" evidence="1">
    <location>
        <begin position="283"/>
        <end position="310"/>
    </location>
</feature>